<evidence type="ECO:0000313" key="2">
    <source>
        <dbReference type="Proteomes" id="UP000524404"/>
    </source>
</evidence>
<dbReference type="RefSeq" id="WP_184133770.1">
    <property type="nucleotide sequence ID" value="NZ_JACHKT010000012.1"/>
</dbReference>
<name>A0A841EPP1_9BACT</name>
<dbReference type="EMBL" id="JACHKT010000012">
    <property type="protein sequence ID" value="MBB6003349.1"/>
    <property type="molecule type" value="Genomic_DNA"/>
</dbReference>
<keyword evidence="2" id="KW-1185">Reference proteome</keyword>
<protein>
    <submittedName>
        <fullName evidence="1">Uncharacterized protein</fullName>
    </submittedName>
</protein>
<evidence type="ECO:0000313" key="1">
    <source>
        <dbReference type="EMBL" id="MBB6003349.1"/>
    </source>
</evidence>
<dbReference type="Proteomes" id="UP000524404">
    <property type="component" value="Unassembled WGS sequence"/>
</dbReference>
<reference evidence="1 2" key="1">
    <citation type="submission" date="2020-08" db="EMBL/GenBank/DDBJ databases">
        <title>Functional genomics of gut bacteria from endangered species of beetles.</title>
        <authorList>
            <person name="Carlos-Shanley C."/>
        </authorList>
    </citation>
    <scope>NUCLEOTIDE SEQUENCE [LARGE SCALE GENOMIC DNA]</scope>
    <source>
        <strain evidence="1 2">S00070</strain>
    </source>
</reference>
<comment type="caution">
    <text evidence="1">The sequence shown here is derived from an EMBL/GenBank/DDBJ whole genome shotgun (WGS) entry which is preliminary data.</text>
</comment>
<gene>
    <name evidence="1" type="ORF">HNP25_002005</name>
</gene>
<dbReference type="AlphaFoldDB" id="A0A841EPP1"/>
<proteinExistence type="predicted"/>
<sequence length="388" mass="45067">MNSKQEKLVNLFSHTLTGAPSVFAPDLYGFSNKQKTDEPADIVWHYEKFVLLMYMTSTEKVFQDESLIEIKRQKQIKHNLKQAKKWLNHWRVNKIPLCGKNEFQTFNIPYTNDLKVMVISIYEIGTKNGYIEIDFTIKNNIPLCISLPESAIRLLSELEATPLDICWIFTAIVNIGVPSPFDAHEIILNHFRPKTKDFYPEFQIINYQEMKSTIETIKKMRSKSVSLKHFEKLDLTILIVLNDLLHQEFLMIAEITDKLIVEHGKKFDSFKTVIIPLNHYLISVTICSLETVKTNQEKLKLSLEKNKQLSTEQDKDAIHFFFCGLQPGSYDIIGAFTKTRNTHINKLLKNCVASQPNYEALSNKFSQERRLLKLFEKQFLINPVTNNS</sequence>
<accession>A0A841EPP1</accession>
<organism evidence="1 2">
    <name type="scientific">Arcicella rosea</name>
    <dbReference type="NCBI Taxonomy" id="502909"/>
    <lineage>
        <taxon>Bacteria</taxon>
        <taxon>Pseudomonadati</taxon>
        <taxon>Bacteroidota</taxon>
        <taxon>Cytophagia</taxon>
        <taxon>Cytophagales</taxon>
        <taxon>Flectobacillaceae</taxon>
        <taxon>Arcicella</taxon>
    </lineage>
</organism>